<protein>
    <recommendedName>
        <fullName evidence="4">YknX-like beta-barrel domain-containing protein</fullName>
    </recommendedName>
</protein>
<feature type="coiled-coil region" evidence="2">
    <location>
        <begin position="1"/>
        <end position="31"/>
    </location>
</feature>
<keyword evidence="6" id="KW-1185">Reference proteome</keyword>
<dbReference type="EMBL" id="CP007033">
    <property type="protein sequence ID" value="AHF11474.1"/>
    <property type="molecule type" value="Genomic_DNA"/>
</dbReference>
<dbReference type="InterPro" id="IPR006143">
    <property type="entry name" value="RND_pump_MFP"/>
</dbReference>
<feature type="compositionally biased region" description="Low complexity" evidence="3">
    <location>
        <begin position="250"/>
        <end position="265"/>
    </location>
</feature>
<evidence type="ECO:0000256" key="3">
    <source>
        <dbReference type="SAM" id="MobiDB-lite"/>
    </source>
</evidence>
<feature type="region of interest" description="Disordered" evidence="3">
    <location>
        <begin position="228"/>
        <end position="265"/>
    </location>
</feature>
<gene>
    <name evidence="5" type="ORF">DEHRE_13090</name>
</gene>
<name>A0ABN4BWD1_DEHRP</name>
<dbReference type="Gene3D" id="6.20.50.140">
    <property type="match status" value="1"/>
</dbReference>
<dbReference type="NCBIfam" id="TIGR01730">
    <property type="entry name" value="RND_mfp"/>
    <property type="match status" value="1"/>
</dbReference>
<sequence length="265" mass="28107">MLDLNNSLNALENAKDTYHEAETNQNDLKKKLTDCNIVAPTSGTVTESNAEVGLAPSGILFVIEDAGDLFVAAKVKEFNISKLKVGQEVQVKTNVTGNNSFKGTLSYISPKAVSDSSSTNVEFEIKVKISNPDPLMKIGMNAFLSIIVTSKDNVYTVPYDTVITGKNGQSTVYTLKDNTVIQVSVKTGIENDTNIEIVGEGLQDGMKIVTNPGSVILGQKADIGTDQAAAGEIKAQRANNNQSQSSGKQTPPAGTGTPPTRPETN</sequence>
<feature type="domain" description="YknX-like beta-barrel" evidence="4">
    <location>
        <begin position="71"/>
        <end position="146"/>
    </location>
</feature>
<dbReference type="PANTHER" id="PTHR30469">
    <property type="entry name" value="MULTIDRUG RESISTANCE PROTEIN MDTA"/>
    <property type="match status" value="1"/>
</dbReference>
<keyword evidence="2" id="KW-0175">Coiled coil</keyword>
<dbReference type="SUPFAM" id="SSF111369">
    <property type="entry name" value="HlyD-like secretion proteins"/>
    <property type="match status" value="1"/>
</dbReference>
<evidence type="ECO:0000313" key="6">
    <source>
        <dbReference type="Proteomes" id="UP000018934"/>
    </source>
</evidence>
<feature type="compositionally biased region" description="Polar residues" evidence="3">
    <location>
        <begin position="237"/>
        <end position="249"/>
    </location>
</feature>
<evidence type="ECO:0000256" key="1">
    <source>
        <dbReference type="ARBA" id="ARBA00009477"/>
    </source>
</evidence>
<evidence type="ECO:0000313" key="5">
    <source>
        <dbReference type="EMBL" id="AHF11474.1"/>
    </source>
</evidence>
<reference evidence="5 6" key="1">
    <citation type="journal article" date="2013" name="Stand. Genomic Sci.">
        <title>Complete genome sequence of Dehalobacter restrictus PER-K23(T.).</title>
        <authorList>
            <person name="Kruse T."/>
            <person name="Maillard J."/>
            <person name="Goodwin L."/>
            <person name="Woyke T."/>
            <person name="Teshima H."/>
            <person name="Bruce D."/>
            <person name="Detter C."/>
            <person name="Tapia R."/>
            <person name="Han C."/>
            <person name="Huntemann M."/>
            <person name="Wei C.L."/>
            <person name="Han J."/>
            <person name="Chen A."/>
            <person name="Kyrpides N."/>
            <person name="Szeto E."/>
            <person name="Markowitz V."/>
            <person name="Ivanova N."/>
            <person name="Pagani I."/>
            <person name="Pati A."/>
            <person name="Pitluck S."/>
            <person name="Nolan M."/>
            <person name="Holliger C."/>
            <person name="Smidt H."/>
        </authorList>
    </citation>
    <scope>NUCLEOTIDE SEQUENCE [LARGE SCALE GENOMIC DNA]</scope>
    <source>
        <strain evidence="6">DSM 9455</strain>
    </source>
</reference>
<dbReference type="Proteomes" id="UP000018934">
    <property type="component" value="Chromosome"/>
</dbReference>
<organism evidence="5 6">
    <name type="scientific">Dehalobacter restrictus (strain DSM 9455 / PER-K23)</name>
    <dbReference type="NCBI Taxonomy" id="871738"/>
    <lineage>
        <taxon>Bacteria</taxon>
        <taxon>Bacillati</taxon>
        <taxon>Bacillota</taxon>
        <taxon>Clostridia</taxon>
        <taxon>Eubacteriales</taxon>
        <taxon>Desulfitobacteriaceae</taxon>
        <taxon>Dehalobacter</taxon>
    </lineage>
</organism>
<dbReference type="Gene3D" id="2.40.30.170">
    <property type="match status" value="1"/>
</dbReference>
<proteinExistence type="inferred from homology"/>
<dbReference type="InterPro" id="IPR058636">
    <property type="entry name" value="Beta-barrel_YknX"/>
</dbReference>
<evidence type="ECO:0000259" key="4">
    <source>
        <dbReference type="Pfam" id="PF25990"/>
    </source>
</evidence>
<dbReference type="PANTHER" id="PTHR30469:SF33">
    <property type="entry name" value="SLR1207 PROTEIN"/>
    <property type="match status" value="1"/>
</dbReference>
<evidence type="ECO:0000256" key="2">
    <source>
        <dbReference type="SAM" id="Coils"/>
    </source>
</evidence>
<comment type="similarity">
    <text evidence="1">Belongs to the membrane fusion protein (MFP) (TC 8.A.1) family.</text>
</comment>
<accession>A0ABN4BWD1</accession>
<dbReference type="Pfam" id="PF25990">
    <property type="entry name" value="Beta-barrel_YknX"/>
    <property type="match status" value="1"/>
</dbReference>